<dbReference type="AlphaFoldDB" id="A0AAW8CDI6"/>
<organism evidence="2 3">
    <name type="scientific">Phocoenobacter atlanticus subsp. atlanticus</name>
    <dbReference type="NCBI Taxonomy" id="3061285"/>
    <lineage>
        <taxon>Bacteria</taxon>
        <taxon>Pseudomonadati</taxon>
        <taxon>Pseudomonadota</taxon>
        <taxon>Gammaproteobacteria</taxon>
        <taxon>Pasteurellales</taxon>
        <taxon>Pasteurellaceae</taxon>
        <taxon>Phocoenobacter</taxon>
        <taxon>Phocoenobacter atlanticus</taxon>
    </lineage>
</organism>
<evidence type="ECO:0000256" key="1">
    <source>
        <dbReference type="SAM" id="SignalP"/>
    </source>
</evidence>
<dbReference type="Proteomes" id="UP001226020">
    <property type="component" value="Unassembled WGS sequence"/>
</dbReference>
<name>A0AAW8CDI6_9PAST</name>
<keyword evidence="3" id="KW-1185">Reference proteome</keyword>
<reference evidence="2 3" key="1">
    <citation type="journal article" date="2023" name="Front. Microbiol.">
        <title>Phylogeography and host specificity of Pasteurellaceae pathogenic to sea-farmed fish in the north-east Atlantic.</title>
        <authorList>
            <person name="Gulla S."/>
            <person name="Colquhoun D.J."/>
            <person name="Olsen A.B."/>
            <person name="Spilsberg B."/>
            <person name="Lagesen K."/>
            <person name="Aakesson C.P."/>
            <person name="Strom S."/>
            <person name="Manji F."/>
            <person name="Birkbeck T.H."/>
            <person name="Nilsen H.K."/>
        </authorList>
    </citation>
    <scope>NUCLEOTIDE SEQUENCE [LARGE SCALE GENOMIC DNA]</scope>
    <source>
        <strain evidence="2 3">NVIB3131</strain>
    </source>
</reference>
<feature type="signal peptide" evidence="1">
    <location>
        <begin position="1"/>
        <end position="20"/>
    </location>
</feature>
<dbReference type="EMBL" id="JASAXT010000021">
    <property type="protein sequence ID" value="MDP8149288.1"/>
    <property type="molecule type" value="Genomic_DNA"/>
</dbReference>
<keyword evidence="1" id="KW-0732">Signal</keyword>
<dbReference type="Pfam" id="PF11319">
    <property type="entry name" value="VasI"/>
    <property type="match status" value="1"/>
</dbReference>
<gene>
    <name evidence="2" type="ORF">QJU57_09420</name>
</gene>
<dbReference type="RefSeq" id="WP_306352055.1">
    <property type="nucleotide sequence ID" value="NZ_JASAWV010000024.1"/>
</dbReference>
<accession>A0AAW8CDI6</accession>
<feature type="chain" id="PRO_5043835477" evidence="1">
    <location>
        <begin position="21"/>
        <end position="206"/>
    </location>
</feature>
<evidence type="ECO:0000313" key="2">
    <source>
        <dbReference type="EMBL" id="MDP8149288.1"/>
    </source>
</evidence>
<evidence type="ECO:0000313" key="3">
    <source>
        <dbReference type="Proteomes" id="UP001226020"/>
    </source>
</evidence>
<protein>
    <submittedName>
        <fullName evidence="2">Type VI secretion system-associated protein TagO</fullName>
    </submittedName>
</protein>
<dbReference type="InterPro" id="IPR017738">
    <property type="entry name" value="T6SS-assoc_VCA0118"/>
</dbReference>
<proteinExistence type="predicted"/>
<sequence length="206" mass="23684">MLNKFIFLLLLCLSVNGSYAKTGKECTTIKPPLLRLSCFDKAFDTPIYREKINNRKDSLPVTVKEIFNLQAKGDNSGVAIFQSDETVKIVVKDLANSKFTPSLFLGCVDNITHFQVALKRPLREKQLLTQVIDTESGKILFTEQWQVLERGYLLDIGRGLFAIEKIKKLLKTSRITYVIPSLKYRWYFNTEDLNKEIIPLRKSCGW</sequence>
<comment type="caution">
    <text evidence="2">The sequence shown here is derived from an EMBL/GenBank/DDBJ whole genome shotgun (WGS) entry which is preliminary data.</text>
</comment>